<comment type="caution">
    <text evidence="1">The sequence shown here is derived from an EMBL/GenBank/DDBJ whole genome shotgun (WGS) entry which is preliminary data.</text>
</comment>
<dbReference type="EMBL" id="JASNQZ010000006">
    <property type="protein sequence ID" value="KAL0955578.1"/>
    <property type="molecule type" value="Genomic_DNA"/>
</dbReference>
<protein>
    <recommendedName>
        <fullName evidence="3">Transcription factor domain-containing protein</fullName>
    </recommendedName>
</protein>
<proteinExistence type="predicted"/>
<name>A0ABR3JIJ0_9AGAR</name>
<dbReference type="Proteomes" id="UP001556367">
    <property type="component" value="Unassembled WGS sequence"/>
</dbReference>
<evidence type="ECO:0008006" key="3">
    <source>
        <dbReference type="Google" id="ProtNLM"/>
    </source>
</evidence>
<evidence type="ECO:0000313" key="2">
    <source>
        <dbReference type="Proteomes" id="UP001556367"/>
    </source>
</evidence>
<accession>A0ABR3JIJ0</accession>
<sequence>MWELKHASMAVPPMPDWLIFFGIMYFPNQVDIVAHRWVQTSSSFQVVSDIVESFTIGRDGQHTRGIDDLLDLAMCLMTLQGHVFRLTALWEDFTWPWADFNSCYNSVYGFVGYWTPSPSEAAEREGIVLHIQSDDDTPLVDDRSSWSASLEEKLNSRQSVADWVAHVSAFDPGTGAESTTYEDASIVTPEDPQLPSSPDTVAPSGFLNLYAMSASAMTARPVEQGRRVSTADGDIMARFDEMTEMWYSRFSRLPIQIPRDLSNHSDASQPDEIVWTTLYSSIIDIIRHSARQLNPDVQLKSVPPPPPAPDFFRALDSDRIRKSFLALFLCFPQMLLFSASNKALTEGFLVNVFGLQTVSASFSSVLKPYISLSQPEFSPVLALVEHRARMWRERVLCNSPLPQDLPDSTVAHYAALESLAPFLKYMIWMFYFHHPDMYPWLLADNDAKTRNVMLPKHYLLHSFTVSNQSCSLDLYWPSLGAIVDGIQCWNLHSQRVET</sequence>
<keyword evidence="2" id="KW-1185">Reference proteome</keyword>
<gene>
    <name evidence="1" type="ORF">HGRIS_001815</name>
</gene>
<evidence type="ECO:0000313" key="1">
    <source>
        <dbReference type="EMBL" id="KAL0955578.1"/>
    </source>
</evidence>
<reference evidence="2" key="1">
    <citation type="submission" date="2024-06" db="EMBL/GenBank/DDBJ databases">
        <title>Multi-omics analyses provide insights into the biosynthesis of the anticancer antibiotic pleurotin in Hohenbuehelia grisea.</title>
        <authorList>
            <person name="Weaver J.A."/>
            <person name="Alberti F."/>
        </authorList>
    </citation>
    <scope>NUCLEOTIDE SEQUENCE [LARGE SCALE GENOMIC DNA]</scope>
    <source>
        <strain evidence="2">T-177</strain>
    </source>
</reference>
<organism evidence="1 2">
    <name type="scientific">Hohenbuehelia grisea</name>
    <dbReference type="NCBI Taxonomy" id="104357"/>
    <lineage>
        <taxon>Eukaryota</taxon>
        <taxon>Fungi</taxon>
        <taxon>Dikarya</taxon>
        <taxon>Basidiomycota</taxon>
        <taxon>Agaricomycotina</taxon>
        <taxon>Agaricomycetes</taxon>
        <taxon>Agaricomycetidae</taxon>
        <taxon>Agaricales</taxon>
        <taxon>Pleurotineae</taxon>
        <taxon>Pleurotaceae</taxon>
        <taxon>Hohenbuehelia</taxon>
    </lineage>
</organism>